<keyword evidence="2" id="KW-0540">Nuclease</keyword>
<evidence type="ECO:0000256" key="1">
    <source>
        <dbReference type="SAM" id="MobiDB-lite"/>
    </source>
</evidence>
<feature type="region of interest" description="Disordered" evidence="1">
    <location>
        <begin position="43"/>
        <end position="69"/>
    </location>
</feature>
<dbReference type="EMBL" id="BK015934">
    <property type="protein sequence ID" value="DAF86000.1"/>
    <property type="molecule type" value="Genomic_DNA"/>
</dbReference>
<accession>A0A8S5TUZ2</accession>
<proteinExistence type="predicted"/>
<organism evidence="2">
    <name type="scientific">Siphoviridae sp. ctHSY3</name>
    <dbReference type="NCBI Taxonomy" id="2825421"/>
    <lineage>
        <taxon>Viruses</taxon>
        <taxon>Duplodnaviria</taxon>
        <taxon>Heunggongvirae</taxon>
        <taxon>Uroviricota</taxon>
        <taxon>Caudoviricetes</taxon>
    </lineage>
</organism>
<protein>
    <submittedName>
        <fullName evidence="2">HNH endonuclease</fullName>
    </submittedName>
</protein>
<name>A0A8S5TUZ2_9CAUD</name>
<keyword evidence="2" id="KW-0255">Endonuclease</keyword>
<keyword evidence="2" id="KW-0378">Hydrolase</keyword>
<sequence length="69" mass="8042">MANLKLAHRRCNSAKGNRVWTGRRRFVVDGLDWFESRRDADFSEIDTPVPPRALVPRSLPPNKEKKPER</sequence>
<evidence type="ECO:0000313" key="2">
    <source>
        <dbReference type="EMBL" id="DAF86000.1"/>
    </source>
</evidence>
<dbReference type="GO" id="GO:0004519">
    <property type="term" value="F:endonuclease activity"/>
    <property type="evidence" value="ECO:0007669"/>
    <property type="project" value="UniProtKB-KW"/>
</dbReference>
<reference evidence="2" key="1">
    <citation type="journal article" date="2021" name="Proc. Natl. Acad. Sci. U.S.A.">
        <title>A Catalog of Tens of Thousands of Viruses from Human Metagenomes Reveals Hidden Associations with Chronic Diseases.</title>
        <authorList>
            <person name="Tisza M.J."/>
            <person name="Buck C.B."/>
        </authorList>
    </citation>
    <scope>NUCLEOTIDE SEQUENCE</scope>
    <source>
        <strain evidence="2">CtHSY3</strain>
    </source>
</reference>